<keyword evidence="1" id="KW-1133">Transmembrane helix</keyword>
<evidence type="ECO:0000256" key="1">
    <source>
        <dbReference type="SAM" id="Phobius"/>
    </source>
</evidence>
<protein>
    <recommendedName>
        <fullName evidence="6">Transmembrane protein</fullName>
    </recommendedName>
</protein>
<accession>A0A150HZW1</accession>
<dbReference type="PATRIC" id="fig|52133.18.peg.1111"/>
<feature type="transmembrane region" description="Helical" evidence="1">
    <location>
        <begin position="21"/>
        <end position="48"/>
    </location>
</feature>
<dbReference type="AlphaFoldDB" id="A0A150HZW1"/>
<evidence type="ECO:0008006" key="6">
    <source>
        <dbReference type="Google" id="ProtNLM"/>
    </source>
</evidence>
<dbReference type="EMBL" id="JRUE01000091">
    <property type="protein sequence ID" value="KXZ72422.1"/>
    <property type="molecule type" value="Genomic_DNA"/>
</dbReference>
<evidence type="ECO:0000313" key="5">
    <source>
        <dbReference type="Proteomes" id="UP000075680"/>
    </source>
</evidence>
<dbReference type="EMBL" id="JRHX01000042">
    <property type="protein sequence ID" value="KXZ71086.1"/>
    <property type="molecule type" value="Genomic_DNA"/>
</dbReference>
<proteinExistence type="predicted"/>
<organism evidence="3 5">
    <name type="scientific">Acinetobacter venetianus</name>
    <dbReference type="NCBI Taxonomy" id="52133"/>
    <lineage>
        <taxon>Bacteria</taxon>
        <taxon>Pseudomonadati</taxon>
        <taxon>Pseudomonadota</taxon>
        <taxon>Gammaproteobacteria</taxon>
        <taxon>Moraxellales</taxon>
        <taxon>Moraxellaceae</taxon>
        <taxon>Acinetobacter</taxon>
    </lineage>
</organism>
<keyword evidence="1" id="KW-0472">Membrane</keyword>
<dbReference type="RefSeq" id="WP_007480977.1">
    <property type="nucleotide sequence ID" value="NZ_CAXGOK010000001.1"/>
</dbReference>
<evidence type="ECO:0000313" key="4">
    <source>
        <dbReference type="Proteomes" id="UP000075544"/>
    </source>
</evidence>
<reference evidence="4 5" key="1">
    <citation type="journal article" date="2016" name="Sci. Rep.">
        <title>Genomic and phenotypic characterization of the species Acinetobacter venetianus.</title>
        <authorList>
            <person name="Fondi M."/>
            <person name="Maida I."/>
            <person name="Perrin E."/>
            <person name="Orlandini V."/>
            <person name="La Torre L."/>
            <person name="Bosi E."/>
            <person name="Negroni A."/>
            <person name="Zanaroli G."/>
            <person name="Fava F."/>
            <person name="Decorosi F."/>
            <person name="Giovannetti L."/>
            <person name="Viti C."/>
            <person name="Vaneechoutte M."/>
            <person name="Dijkshoorn L."/>
            <person name="Fani R."/>
        </authorList>
    </citation>
    <scope>NUCLEOTIDE SEQUENCE [LARGE SCALE GENOMIC DNA]</scope>
    <source>
        <strain evidence="2 4">LUH13518</strain>
        <strain evidence="3 5">LUH5627</strain>
    </source>
</reference>
<name>A0A150HZW1_9GAMM</name>
<evidence type="ECO:0000313" key="3">
    <source>
        <dbReference type="EMBL" id="KXZ72422.1"/>
    </source>
</evidence>
<feature type="transmembrane region" description="Helical" evidence="1">
    <location>
        <begin position="68"/>
        <end position="101"/>
    </location>
</feature>
<dbReference type="Proteomes" id="UP000075680">
    <property type="component" value="Unassembled WGS sequence"/>
</dbReference>
<dbReference type="Proteomes" id="UP000075544">
    <property type="component" value="Unassembled WGS sequence"/>
</dbReference>
<evidence type="ECO:0000313" key="2">
    <source>
        <dbReference type="EMBL" id="KXZ71086.1"/>
    </source>
</evidence>
<gene>
    <name evidence="2" type="ORF">AVENLUH13518_01535</name>
    <name evidence="3" type="ORF">AVENLUH5627_01072</name>
</gene>
<sequence>MNDKTFLEDTSPNKQDQLRQYTLIAYGLYAASIFVGLTSIAAVIMNYIKRDEVKGTWLESHFEWQIKTFWITLIAGLIGFVLTFVLIGIPVLLAASIWFIYRIVKGLVVFMDNKPIGDGWF</sequence>
<keyword evidence="1" id="KW-0812">Transmembrane</keyword>
<comment type="caution">
    <text evidence="3">The sequence shown here is derived from an EMBL/GenBank/DDBJ whole genome shotgun (WGS) entry which is preliminary data.</text>
</comment>